<evidence type="ECO:0000313" key="2">
    <source>
        <dbReference type="Proteomes" id="UP000009131"/>
    </source>
</evidence>
<keyword evidence="2" id="KW-1185">Reference proteome</keyword>
<name>G7E0Q6_MIXOS</name>
<dbReference type="SUPFAM" id="SSF54690">
    <property type="entry name" value="Molybdopterin synthase subunit MoaE"/>
    <property type="match status" value="1"/>
</dbReference>
<dbReference type="STRING" id="764103.G7E0Q6"/>
<dbReference type="Gene3D" id="3.90.1170.40">
    <property type="entry name" value="Molybdopterin biosynthesis MoaE subunit"/>
    <property type="match status" value="1"/>
</dbReference>
<dbReference type="AlphaFoldDB" id="G7E0Q6"/>
<reference evidence="1 2" key="2">
    <citation type="journal article" date="2012" name="Open Biol.">
        <title>Characteristics of nucleosomes and linker DNA regions on the genome of the basidiomycete Mixia osmundae revealed by mono- and dinucleosome mapping.</title>
        <authorList>
            <person name="Nishida H."/>
            <person name="Kondo S."/>
            <person name="Matsumoto T."/>
            <person name="Suzuki Y."/>
            <person name="Yoshikawa H."/>
            <person name="Taylor T.D."/>
            <person name="Sugiyama J."/>
        </authorList>
    </citation>
    <scope>NUCLEOTIDE SEQUENCE [LARGE SCALE GENOMIC DNA]</scope>
    <source>
        <strain evidence="2">CBS 9802 / IAM 14324 / JCM 22182 / KY 12970</strain>
    </source>
</reference>
<dbReference type="EMBL" id="BABT02000084">
    <property type="protein sequence ID" value="GAA96416.1"/>
    <property type="molecule type" value="Genomic_DNA"/>
</dbReference>
<dbReference type="HOGENOM" id="CLU_750249_0_0_1"/>
<dbReference type="Proteomes" id="UP000009131">
    <property type="component" value="Unassembled WGS sequence"/>
</dbReference>
<dbReference type="eggNOG" id="KOG3307">
    <property type="taxonomic scope" value="Eukaryota"/>
</dbReference>
<sequence>MSSIASERGLSLCSQGYGRIRDSAWVTWLSHAPLNEQGAIETVRNAHSGAICCFIGTTRDSFEGKQVTQLAYESYESKALKTMSTIAQLTRQKALDGHFSDPATLAAQPLVARTLQRITIQHRLDIVPPGETSIIVAVACPHRYESDTLTMLRQPGSRTFRKHSLIDSLEATHNESSLLILRIAGCALPCKRKRRHCSLHRRSVLRHPMRWCAALQRTPMYQYGSRVQRLCCQEERRRSVLSGQCRRSVLLPLAQDLLRVGLSLACTRVSRCRRNAIAVVTSSRDLTLTASLLITQATMLRLIVCFLAALVASTNATTGKAALVDSQVYAISCPGNYVLQNLLTGICDTRPAQLPALRRRAEHTELAVV</sequence>
<dbReference type="GO" id="GO:0006777">
    <property type="term" value="P:Mo-molybdopterin cofactor biosynthetic process"/>
    <property type="evidence" value="ECO:0007669"/>
    <property type="project" value="InterPro"/>
</dbReference>
<evidence type="ECO:0000313" key="1">
    <source>
        <dbReference type="EMBL" id="GAA96416.1"/>
    </source>
</evidence>
<gene>
    <name evidence="1" type="primary">Mo03083</name>
    <name evidence="1" type="ORF">E5Q_03083</name>
</gene>
<protein>
    <submittedName>
        <fullName evidence="1">Uncharacterized protein</fullName>
    </submittedName>
</protein>
<dbReference type="InterPro" id="IPR036563">
    <property type="entry name" value="MoaE_sf"/>
</dbReference>
<dbReference type="InParanoid" id="G7E0Q6"/>
<dbReference type="Pfam" id="PF02391">
    <property type="entry name" value="MoaE"/>
    <property type="match status" value="1"/>
</dbReference>
<accession>G7E0Q6</accession>
<comment type="caution">
    <text evidence="1">The sequence shown here is derived from an EMBL/GenBank/DDBJ whole genome shotgun (WGS) entry which is preliminary data.</text>
</comment>
<dbReference type="InterPro" id="IPR003448">
    <property type="entry name" value="Mopterin_biosynth_MoaE"/>
</dbReference>
<dbReference type="OrthoDB" id="5531344at2759"/>
<reference evidence="1 2" key="1">
    <citation type="journal article" date="2011" name="J. Gen. Appl. Microbiol.">
        <title>Draft genome sequencing of the enigmatic basidiomycete Mixia osmundae.</title>
        <authorList>
            <person name="Nishida H."/>
            <person name="Nagatsuka Y."/>
            <person name="Sugiyama J."/>
        </authorList>
    </citation>
    <scope>NUCLEOTIDE SEQUENCE [LARGE SCALE GENOMIC DNA]</scope>
    <source>
        <strain evidence="2">CBS 9802 / IAM 14324 / JCM 22182 / KY 12970</strain>
    </source>
</reference>
<dbReference type="PANTHER" id="PTHR23404">
    <property type="entry name" value="MOLYBDOPTERIN SYNTHASE RELATED"/>
    <property type="match status" value="1"/>
</dbReference>
<proteinExistence type="predicted"/>
<organism evidence="1 2">
    <name type="scientific">Mixia osmundae (strain CBS 9802 / IAM 14324 / JCM 22182 / KY 12970)</name>
    <dbReference type="NCBI Taxonomy" id="764103"/>
    <lineage>
        <taxon>Eukaryota</taxon>
        <taxon>Fungi</taxon>
        <taxon>Dikarya</taxon>
        <taxon>Basidiomycota</taxon>
        <taxon>Pucciniomycotina</taxon>
        <taxon>Mixiomycetes</taxon>
        <taxon>Mixiales</taxon>
        <taxon>Mixiaceae</taxon>
        <taxon>Mixia</taxon>
    </lineage>
</organism>